<dbReference type="GO" id="GO:0005509">
    <property type="term" value="F:calcium ion binding"/>
    <property type="evidence" value="ECO:0007669"/>
    <property type="project" value="InterPro"/>
</dbReference>
<name>A0AAE1H116_9NEOP</name>
<reference evidence="17" key="2">
    <citation type="journal article" date="2023" name="BMC Genomics">
        <title>Pest status, molecular evolution, and epigenetic factors derived from the genome assembly of Frankliniella fusca, a thysanopteran phytovirus vector.</title>
        <authorList>
            <person name="Catto M.A."/>
            <person name="Labadie P.E."/>
            <person name="Jacobson A.L."/>
            <person name="Kennedy G.G."/>
            <person name="Srinivasan R."/>
            <person name="Hunt B.G."/>
        </authorList>
    </citation>
    <scope>NUCLEOTIDE SEQUENCE</scope>
    <source>
        <strain evidence="17">PL_HMW_Pooled</strain>
    </source>
</reference>
<dbReference type="EC" id="3.1.1.17" evidence="7"/>
<dbReference type="GO" id="GO:0004341">
    <property type="term" value="F:gluconolactonase activity"/>
    <property type="evidence" value="ECO:0007669"/>
    <property type="project" value="UniProtKB-EC"/>
</dbReference>
<dbReference type="InterPro" id="IPR013658">
    <property type="entry name" value="SGL"/>
</dbReference>
<dbReference type="Pfam" id="PF08450">
    <property type="entry name" value="SGL"/>
    <property type="match status" value="1"/>
</dbReference>
<keyword evidence="12" id="KW-0106">Calcium</keyword>
<comment type="catalytic activity">
    <reaction evidence="1">
        <text>D-glucono-1,5-lactone + H2O = D-gluconate + H(+)</text>
        <dbReference type="Rhea" id="RHEA:10440"/>
        <dbReference type="ChEBI" id="CHEBI:15377"/>
        <dbReference type="ChEBI" id="CHEBI:15378"/>
        <dbReference type="ChEBI" id="CHEBI:16217"/>
        <dbReference type="ChEBI" id="CHEBI:18391"/>
        <dbReference type="EC" id="3.1.1.17"/>
    </reaction>
</comment>
<dbReference type="GO" id="GO:0019853">
    <property type="term" value="P:L-ascorbic acid biosynthetic process"/>
    <property type="evidence" value="ECO:0007669"/>
    <property type="project" value="TreeGrafter"/>
</dbReference>
<organism evidence="17 18">
    <name type="scientific">Frankliniella fusca</name>
    <dbReference type="NCBI Taxonomy" id="407009"/>
    <lineage>
        <taxon>Eukaryota</taxon>
        <taxon>Metazoa</taxon>
        <taxon>Ecdysozoa</taxon>
        <taxon>Arthropoda</taxon>
        <taxon>Hexapoda</taxon>
        <taxon>Insecta</taxon>
        <taxon>Pterygota</taxon>
        <taxon>Neoptera</taxon>
        <taxon>Paraneoptera</taxon>
        <taxon>Thysanoptera</taxon>
        <taxon>Terebrantia</taxon>
        <taxon>Thripoidea</taxon>
        <taxon>Thripidae</taxon>
        <taxon>Frankliniella</taxon>
    </lineage>
</organism>
<feature type="binding site" evidence="15">
    <location>
        <position position="108"/>
    </location>
    <ligand>
        <name>substrate</name>
    </ligand>
</feature>
<accession>A0AAE1H116</accession>
<evidence type="ECO:0000256" key="8">
    <source>
        <dbReference type="ARBA" id="ARBA00016808"/>
    </source>
</evidence>
<evidence type="ECO:0000256" key="15">
    <source>
        <dbReference type="PIRSR" id="PIRSR605511-2"/>
    </source>
</evidence>
<feature type="domain" description="SMP-30/Gluconolactonase/LRE-like region" evidence="16">
    <location>
        <begin position="14"/>
        <end position="268"/>
    </location>
</feature>
<gene>
    <name evidence="17" type="ORF">KUF71_022439</name>
</gene>
<feature type="binding site" evidence="15">
    <location>
        <position position="157"/>
    </location>
    <ligand>
        <name>a divalent metal cation</name>
        <dbReference type="ChEBI" id="CHEBI:60240"/>
    </ligand>
</feature>
<evidence type="ECO:0000256" key="14">
    <source>
        <dbReference type="PIRSR" id="PIRSR605511-1"/>
    </source>
</evidence>
<dbReference type="InterPro" id="IPR011042">
    <property type="entry name" value="6-blade_b-propeller_TolB-like"/>
</dbReference>
<protein>
    <recommendedName>
        <fullName evidence="8">Regucalcin</fullName>
        <ecNumber evidence="7">3.1.1.17</ecNumber>
    </recommendedName>
    <alternativeName>
        <fullName evidence="13">Gluconolactonase</fullName>
    </alternativeName>
</protein>
<evidence type="ECO:0000313" key="17">
    <source>
        <dbReference type="EMBL" id="KAK3912985.1"/>
    </source>
</evidence>
<comment type="cofactor">
    <cofactor evidence="2">
        <name>Ca(2+)</name>
        <dbReference type="ChEBI" id="CHEBI:29108"/>
    </cofactor>
</comment>
<evidence type="ECO:0000256" key="12">
    <source>
        <dbReference type="ARBA" id="ARBA00022837"/>
    </source>
</evidence>
<dbReference type="Gene3D" id="2.120.10.30">
    <property type="entry name" value="TolB, C-terminal domain"/>
    <property type="match status" value="1"/>
</dbReference>
<evidence type="ECO:0000259" key="16">
    <source>
        <dbReference type="Pfam" id="PF08450"/>
    </source>
</evidence>
<dbReference type="InterPro" id="IPR008367">
    <property type="entry name" value="Regucalcin"/>
</dbReference>
<dbReference type="InterPro" id="IPR005511">
    <property type="entry name" value="SMP-30"/>
</dbReference>
<comment type="similarity">
    <text evidence="6">Belongs to the SMP-30/CGR1 family.</text>
</comment>
<evidence type="ECO:0000256" key="11">
    <source>
        <dbReference type="ARBA" id="ARBA00022801"/>
    </source>
</evidence>
<dbReference type="GO" id="GO:0030234">
    <property type="term" value="F:enzyme regulator activity"/>
    <property type="evidence" value="ECO:0007669"/>
    <property type="project" value="InterPro"/>
</dbReference>
<evidence type="ECO:0000256" key="6">
    <source>
        <dbReference type="ARBA" id="ARBA00008853"/>
    </source>
</evidence>
<dbReference type="Proteomes" id="UP001219518">
    <property type="component" value="Unassembled WGS sequence"/>
</dbReference>
<comment type="subcellular location">
    <subcellularLocation>
        <location evidence="5">Cytoplasm</location>
    </subcellularLocation>
</comment>
<evidence type="ECO:0000256" key="5">
    <source>
        <dbReference type="ARBA" id="ARBA00004496"/>
    </source>
</evidence>
<keyword evidence="11" id="KW-0378">Hydrolase</keyword>
<comment type="cofactor">
    <cofactor evidence="15">
        <name>Zn(2+)</name>
        <dbReference type="ChEBI" id="CHEBI:29105"/>
    </cofactor>
    <text evidence="15">Binds 1 divalent metal cation per subunit.</text>
</comment>
<evidence type="ECO:0000256" key="3">
    <source>
        <dbReference type="ARBA" id="ARBA00001936"/>
    </source>
</evidence>
<sequence>MAPVVEKVCEPVNLGEGPHWDATSGALYYVDIEGKKLFKYVPATKQRTAVTLDDLVGFAVPVANSPNVFVAGLKRRIVLVTWDGRSETPEIVENLLEVQKDVKSELLRINDGKADPNGRVWAGTMSRIEVGADDGVLFYVGQDRKAHICQTNVGLSNGLAWTPDCKTMYYVDSLKRSVDVMSVDPASGQISDRKILFSLEANGIHGFPDGMTIDVEGKLWVAVYDGAQVLRVDPATGSLLTTVSIPAPEVTSVAFGGPNLDELYVTTAAMRATKEVREKYPDAGALFKVTGLGVKGYPGVAAKI</sequence>
<dbReference type="FunFam" id="2.120.10.30:FF:000027">
    <property type="entry name" value="Regucalcin homologue"/>
    <property type="match status" value="1"/>
</dbReference>
<evidence type="ECO:0000256" key="13">
    <source>
        <dbReference type="ARBA" id="ARBA00032464"/>
    </source>
</evidence>
<dbReference type="AlphaFoldDB" id="A0AAE1H116"/>
<feature type="active site" description="Proton donor/acceptor" evidence="14">
    <location>
        <position position="209"/>
    </location>
</feature>
<reference evidence="17" key="1">
    <citation type="submission" date="2021-07" db="EMBL/GenBank/DDBJ databases">
        <authorList>
            <person name="Catto M.A."/>
            <person name="Jacobson A."/>
            <person name="Kennedy G."/>
            <person name="Labadie P."/>
            <person name="Hunt B.G."/>
            <person name="Srinivasan R."/>
        </authorList>
    </citation>
    <scope>NUCLEOTIDE SEQUENCE</scope>
    <source>
        <strain evidence="17">PL_HMW_Pooled</strain>
        <tissue evidence="17">Head</tissue>
    </source>
</reference>
<dbReference type="GO" id="GO:0005737">
    <property type="term" value="C:cytoplasm"/>
    <property type="evidence" value="ECO:0007669"/>
    <property type="project" value="UniProtKB-SubCell"/>
</dbReference>
<evidence type="ECO:0000313" key="18">
    <source>
        <dbReference type="Proteomes" id="UP001219518"/>
    </source>
</evidence>
<keyword evidence="18" id="KW-1185">Reference proteome</keyword>
<evidence type="ECO:0000256" key="7">
    <source>
        <dbReference type="ARBA" id="ARBA00013227"/>
    </source>
</evidence>
<dbReference type="PANTHER" id="PTHR10907">
    <property type="entry name" value="REGUCALCIN"/>
    <property type="match status" value="1"/>
</dbReference>
<dbReference type="EMBL" id="JAHWGI010000307">
    <property type="protein sequence ID" value="KAK3912985.1"/>
    <property type="molecule type" value="Genomic_DNA"/>
</dbReference>
<evidence type="ECO:0000256" key="10">
    <source>
        <dbReference type="ARBA" id="ARBA00022723"/>
    </source>
</evidence>
<dbReference type="PRINTS" id="PR01791">
    <property type="entry name" value="REGUCALCIN"/>
</dbReference>
<feature type="binding site" evidence="15">
    <location>
        <position position="16"/>
    </location>
    <ligand>
        <name>a divalent metal cation</name>
        <dbReference type="ChEBI" id="CHEBI:60240"/>
    </ligand>
</feature>
<dbReference type="SUPFAM" id="SSF63829">
    <property type="entry name" value="Calcium-dependent phosphotriesterase"/>
    <property type="match status" value="1"/>
</dbReference>
<feature type="binding site" evidence="15">
    <location>
        <position position="209"/>
    </location>
    <ligand>
        <name>a divalent metal cation</name>
        <dbReference type="ChEBI" id="CHEBI:60240"/>
    </ligand>
</feature>
<comment type="cofactor">
    <cofactor evidence="3">
        <name>Mn(2+)</name>
        <dbReference type="ChEBI" id="CHEBI:29035"/>
    </cofactor>
</comment>
<evidence type="ECO:0000256" key="4">
    <source>
        <dbReference type="ARBA" id="ARBA00001946"/>
    </source>
</evidence>
<comment type="cofactor">
    <cofactor evidence="4">
        <name>Mg(2+)</name>
        <dbReference type="ChEBI" id="CHEBI:18420"/>
    </cofactor>
</comment>
<dbReference type="PRINTS" id="PR01790">
    <property type="entry name" value="SMP30FAMILY"/>
</dbReference>
<proteinExistence type="inferred from homology"/>
<keyword evidence="10 15" id="KW-0479">Metal-binding</keyword>
<evidence type="ECO:0000256" key="1">
    <source>
        <dbReference type="ARBA" id="ARBA00001589"/>
    </source>
</evidence>
<comment type="caution">
    <text evidence="17">The sequence shown here is derived from an EMBL/GenBank/DDBJ whole genome shotgun (WGS) entry which is preliminary data.</text>
</comment>
<keyword evidence="9" id="KW-0963">Cytoplasm</keyword>
<evidence type="ECO:0000256" key="2">
    <source>
        <dbReference type="ARBA" id="ARBA00001913"/>
    </source>
</evidence>
<evidence type="ECO:0000256" key="9">
    <source>
        <dbReference type="ARBA" id="ARBA00022490"/>
    </source>
</evidence>
<feature type="binding site" evidence="15">
    <location>
        <position position="110"/>
    </location>
    <ligand>
        <name>substrate</name>
    </ligand>
</feature>
<dbReference type="PANTHER" id="PTHR10907:SF66">
    <property type="entry name" value="MIP34848P1-RELATED"/>
    <property type="match status" value="1"/>
</dbReference>
<keyword evidence="15" id="KW-0862">Zinc</keyword>